<reference evidence="2 3" key="1">
    <citation type="journal article" date="2015" name="Sci. Rep.">
        <title>The power of single molecule real-time sequencing technology in the de novo assembly of a eukaryotic genome.</title>
        <authorList>
            <person name="Sakai H."/>
            <person name="Naito K."/>
            <person name="Ogiso-Tanaka E."/>
            <person name="Takahashi Y."/>
            <person name="Iseki K."/>
            <person name="Muto C."/>
            <person name="Satou K."/>
            <person name="Teruya K."/>
            <person name="Shiroma A."/>
            <person name="Shimoji M."/>
            <person name="Hirano T."/>
            <person name="Itoh T."/>
            <person name="Kaga A."/>
            <person name="Tomooka N."/>
        </authorList>
    </citation>
    <scope>NUCLEOTIDE SEQUENCE [LARGE SCALE GENOMIC DNA]</scope>
    <source>
        <strain evidence="3">cv. Shumari</strain>
    </source>
</reference>
<gene>
    <name evidence="2" type="primary">Vigan.07G033600</name>
    <name evidence="2" type="ORF">VIGAN_07033600</name>
</gene>
<dbReference type="Gene3D" id="2.60.200.20">
    <property type="match status" value="1"/>
</dbReference>
<name>A0A0S3SFU0_PHAAN</name>
<evidence type="ECO:0008006" key="4">
    <source>
        <dbReference type="Google" id="ProtNLM"/>
    </source>
</evidence>
<feature type="compositionally biased region" description="Acidic residues" evidence="1">
    <location>
        <begin position="230"/>
        <end position="240"/>
    </location>
</feature>
<dbReference type="Proteomes" id="UP000291084">
    <property type="component" value="Chromosome 7"/>
</dbReference>
<dbReference type="AlphaFoldDB" id="A0A0S3SFU0"/>
<keyword evidence="3" id="KW-1185">Reference proteome</keyword>
<evidence type="ECO:0000313" key="2">
    <source>
        <dbReference type="EMBL" id="BAT91718.1"/>
    </source>
</evidence>
<dbReference type="EMBL" id="AP015040">
    <property type="protein sequence ID" value="BAT91718.1"/>
    <property type="molecule type" value="Genomic_DNA"/>
</dbReference>
<feature type="compositionally biased region" description="Acidic residues" evidence="1">
    <location>
        <begin position="284"/>
        <end position="298"/>
    </location>
</feature>
<evidence type="ECO:0000313" key="3">
    <source>
        <dbReference type="Proteomes" id="UP000291084"/>
    </source>
</evidence>
<organism evidence="2 3">
    <name type="scientific">Vigna angularis var. angularis</name>
    <dbReference type="NCBI Taxonomy" id="157739"/>
    <lineage>
        <taxon>Eukaryota</taxon>
        <taxon>Viridiplantae</taxon>
        <taxon>Streptophyta</taxon>
        <taxon>Embryophyta</taxon>
        <taxon>Tracheophyta</taxon>
        <taxon>Spermatophyta</taxon>
        <taxon>Magnoliopsida</taxon>
        <taxon>eudicotyledons</taxon>
        <taxon>Gunneridae</taxon>
        <taxon>Pentapetalae</taxon>
        <taxon>rosids</taxon>
        <taxon>fabids</taxon>
        <taxon>Fabales</taxon>
        <taxon>Fabaceae</taxon>
        <taxon>Papilionoideae</taxon>
        <taxon>50 kb inversion clade</taxon>
        <taxon>NPAAA clade</taxon>
        <taxon>indigoferoid/millettioid clade</taxon>
        <taxon>Phaseoleae</taxon>
        <taxon>Vigna</taxon>
    </lineage>
</organism>
<dbReference type="InterPro" id="IPR008984">
    <property type="entry name" value="SMAD_FHA_dom_sf"/>
</dbReference>
<sequence length="334" mass="38618">MEGIHGISNGSCFVFDFVLLTESIKEKEGFLWAEENLSMQVEVEGEDGSKLALENDEKTVFGRGCGFSTHDRTVSRRHVCFKLHHSDSVVADANARVSFEVMGKNPFWVYDGETLRFFRKFEKGHLQPGDRFCFSPNAPLWYSFTLRNKQPLPQLNLDEINISEIDPVKELGFLVMGHEFDNYPKGMIRNAKNWEWFLEEHRKDSEDEEDDSEKKRKRMRGKRKLGKVNEDDEWTGESDDDKGVVVSMRKKKLPRYSTRSKDDKGGNKDTKASKNSKGKKTATDEEDDEEEEDDDDETLSGFIVADKDDDDKEGEDEEEEEEEFEDDDDDELDD</sequence>
<feature type="compositionally biased region" description="Basic residues" evidence="1">
    <location>
        <begin position="215"/>
        <end position="226"/>
    </location>
</feature>
<feature type="compositionally biased region" description="Basic and acidic residues" evidence="1">
    <location>
        <begin position="259"/>
        <end position="272"/>
    </location>
</feature>
<dbReference type="PANTHER" id="PTHR37733:SF1">
    <property type="entry name" value="SMAD_FHA DOMAIN-CONTAINING PROTEIN"/>
    <property type="match status" value="1"/>
</dbReference>
<feature type="compositionally biased region" description="Acidic residues" evidence="1">
    <location>
        <begin position="307"/>
        <end position="334"/>
    </location>
</feature>
<dbReference type="OrthoDB" id="688570at2759"/>
<protein>
    <recommendedName>
        <fullName evidence="4">FHA domain-containing protein</fullName>
    </recommendedName>
</protein>
<feature type="region of interest" description="Disordered" evidence="1">
    <location>
        <begin position="202"/>
        <end position="334"/>
    </location>
</feature>
<proteinExistence type="predicted"/>
<dbReference type="PANTHER" id="PTHR37733">
    <property type="entry name" value="SMAD/FHA DOMAIN-CONTAINING PROTEIN"/>
    <property type="match status" value="1"/>
</dbReference>
<dbReference type="CDD" id="cd22671">
    <property type="entry name" value="FHA_APTX-like"/>
    <property type="match status" value="1"/>
</dbReference>
<evidence type="ECO:0000256" key="1">
    <source>
        <dbReference type="SAM" id="MobiDB-lite"/>
    </source>
</evidence>
<dbReference type="SUPFAM" id="SSF49879">
    <property type="entry name" value="SMAD/FHA domain"/>
    <property type="match status" value="1"/>
</dbReference>
<accession>A0A0S3SFU0</accession>